<evidence type="ECO:0000256" key="1">
    <source>
        <dbReference type="SAM" id="MobiDB-lite"/>
    </source>
</evidence>
<feature type="transmembrane region" description="Helical" evidence="2">
    <location>
        <begin position="6"/>
        <end position="24"/>
    </location>
</feature>
<feature type="transmembrane region" description="Helical" evidence="2">
    <location>
        <begin position="173"/>
        <end position="193"/>
    </location>
</feature>
<feature type="compositionally biased region" description="Low complexity" evidence="1">
    <location>
        <begin position="311"/>
        <end position="326"/>
    </location>
</feature>
<keyword evidence="2" id="KW-0472">Membrane</keyword>
<dbReference type="EMBL" id="HBEG01008545">
    <property type="protein sequence ID" value="CAD8349348.1"/>
    <property type="molecule type" value="Transcribed_RNA"/>
</dbReference>
<feature type="compositionally biased region" description="Polar residues" evidence="1">
    <location>
        <begin position="245"/>
        <end position="257"/>
    </location>
</feature>
<sequence>MDSLVTLAICIAIGLFFEPGWRLMPGARHHMTHEHGHEHGEEHEEHAQPPADAQHGEHGEGGSATGVDPQSRSAGSWLGQAVAWVTNGQVGHALGRGGAGVGGLLASWGVWLRSPTGVEVAIPYALLFFTGFLWWQFADSLKVKVPTTPPVSPLAPKLALDEQEEPEDPNVPLAAMVFFFGVGLGLAVARAVYRWSIADLPQPPEPVTFPKVIGAMDAKKAPSVQPRTTEMHKTGTLHKAVVKNKGSSMKRSSSEEAMSTEDLEKADGQSKSKEKIPEEHAIWTPQNSWAAPSHAASGEQSWTPQTSWGDATQAAAKAAADAVHAG</sequence>
<feature type="compositionally biased region" description="Polar residues" evidence="1">
    <location>
        <begin position="298"/>
        <end position="310"/>
    </location>
</feature>
<gene>
    <name evidence="3" type="ORF">PBAH0796_LOCUS5087</name>
</gene>
<feature type="transmembrane region" description="Helical" evidence="2">
    <location>
        <begin position="120"/>
        <end position="137"/>
    </location>
</feature>
<protein>
    <submittedName>
        <fullName evidence="3">Uncharacterized protein</fullName>
    </submittedName>
</protein>
<evidence type="ECO:0000256" key="2">
    <source>
        <dbReference type="SAM" id="Phobius"/>
    </source>
</evidence>
<dbReference type="AlphaFoldDB" id="A0A7S0FAU4"/>
<name>A0A7S0FAU4_9DINO</name>
<feature type="compositionally biased region" description="Basic and acidic residues" evidence="1">
    <location>
        <begin position="33"/>
        <end position="47"/>
    </location>
</feature>
<feature type="compositionally biased region" description="Basic and acidic residues" evidence="1">
    <location>
        <begin position="262"/>
        <end position="281"/>
    </location>
</feature>
<reference evidence="3" key="1">
    <citation type="submission" date="2021-01" db="EMBL/GenBank/DDBJ databases">
        <authorList>
            <person name="Corre E."/>
            <person name="Pelletier E."/>
            <person name="Niang G."/>
            <person name="Scheremetjew M."/>
            <person name="Finn R."/>
            <person name="Kale V."/>
            <person name="Holt S."/>
            <person name="Cochrane G."/>
            <person name="Meng A."/>
            <person name="Brown T."/>
            <person name="Cohen L."/>
        </authorList>
    </citation>
    <scope>NUCLEOTIDE SEQUENCE</scope>
    <source>
        <strain evidence="3">Pbaha01</strain>
    </source>
</reference>
<accession>A0A7S0FAU4</accession>
<evidence type="ECO:0000313" key="3">
    <source>
        <dbReference type="EMBL" id="CAD8349348.1"/>
    </source>
</evidence>
<keyword evidence="2" id="KW-1133">Transmembrane helix</keyword>
<proteinExistence type="predicted"/>
<organism evidence="3">
    <name type="scientific">Pyrodinium bahamense</name>
    <dbReference type="NCBI Taxonomy" id="73915"/>
    <lineage>
        <taxon>Eukaryota</taxon>
        <taxon>Sar</taxon>
        <taxon>Alveolata</taxon>
        <taxon>Dinophyceae</taxon>
        <taxon>Gonyaulacales</taxon>
        <taxon>Pyrocystaceae</taxon>
        <taxon>Pyrodinium</taxon>
    </lineage>
</organism>
<feature type="region of interest" description="Disordered" evidence="1">
    <location>
        <begin position="242"/>
        <end position="326"/>
    </location>
</feature>
<keyword evidence="2" id="KW-0812">Transmembrane</keyword>
<feature type="region of interest" description="Disordered" evidence="1">
    <location>
        <begin position="31"/>
        <end position="73"/>
    </location>
</feature>